<reference evidence="1 2" key="1">
    <citation type="submission" date="2019-04" db="EMBL/GenBank/DDBJ databases">
        <title>Phreatobacter aquaticus sp. nov.</title>
        <authorList>
            <person name="Choi A."/>
            <person name="Baek K."/>
        </authorList>
    </citation>
    <scope>NUCLEOTIDE SEQUENCE [LARGE SCALE GENOMIC DNA]</scope>
    <source>
        <strain evidence="1 2">NMCR1094</strain>
    </source>
</reference>
<dbReference type="OrthoDB" id="8237335at2"/>
<evidence type="ECO:0000313" key="2">
    <source>
        <dbReference type="Proteomes" id="UP000298588"/>
    </source>
</evidence>
<name>A0A4D7QU09_9HYPH</name>
<proteinExistence type="predicted"/>
<dbReference type="KEGG" id="paqt:E8L99_13525"/>
<dbReference type="EMBL" id="CP039865">
    <property type="protein sequence ID" value="QCK88784.1"/>
    <property type="molecule type" value="Genomic_DNA"/>
</dbReference>
<dbReference type="AlphaFoldDB" id="A0A4D7QU09"/>
<evidence type="ECO:0000313" key="1">
    <source>
        <dbReference type="EMBL" id="QCK88784.1"/>
    </source>
</evidence>
<sequence length="118" mass="13435">MALAQRVPRGPPALQAEFREFLVPFRQALRANDPAGVAAHTRLPMIYNGAARDQAYFQRTIYRDLFTARNRTCLQTARPVYERDGEGTDSFLMFCGHVIFVFTKKQDGFRFADTGVDD</sequence>
<dbReference type="Proteomes" id="UP000298588">
    <property type="component" value="Chromosome"/>
</dbReference>
<gene>
    <name evidence="1" type="ORF">E8L99_13525</name>
</gene>
<organism evidence="1 2">
    <name type="scientific">Phreatobacter aquaticus</name>
    <dbReference type="NCBI Taxonomy" id="2570229"/>
    <lineage>
        <taxon>Bacteria</taxon>
        <taxon>Pseudomonadati</taxon>
        <taxon>Pseudomonadota</taxon>
        <taxon>Alphaproteobacteria</taxon>
        <taxon>Hyphomicrobiales</taxon>
        <taxon>Phreatobacteraceae</taxon>
        <taxon>Phreatobacter</taxon>
    </lineage>
</organism>
<accession>A0A4D7QU09</accession>
<protein>
    <submittedName>
        <fullName evidence="1">Uncharacterized protein</fullName>
    </submittedName>
</protein>
<keyword evidence="2" id="KW-1185">Reference proteome</keyword>